<dbReference type="GO" id="GO:0030170">
    <property type="term" value="F:pyridoxal phosphate binding"/>
    <property type="evidence" value="ECO:0007669"/>
    <property type="project" value="UniProtKB-UniRule"/>
</dbReference>
<accession>A0A0M0L9J9</accession>
<evidence type="ECO:0000256" key="1">
    <source>
        <dbReference type="ARBA" id="ARBA00001933"/>
    </source>
</evidence>
<dbReference type="PATRIC" id="fig|263475.3.peg.2687"/>
<feature type="domain" description="Aminotransferase class V" evidence="9">
    <location>
        <begin position="23"/>
        <end position="394"/>
    </location>
</feature>
<dbReference type="PANTHER" id="PTHR43586">
    <property type="entry name" value="CYSTEINE DESULFURASE"/>
    <property type="match status" value="1"/>
</dbReference>
<evidence type="ECO:0000313" key="10">
    <source>
        <dbReference type="EMBL" id="KOO47765.1"/>
    </source>
</evidence>
<dbReference type="NCBIfam" id="TIGR01979">
    <property type="entry name" value="sufS"/>
    <property type="match status" value="1"/>
</dbReference>
<dbReference type="Pfam" id="PF00266">
    <property type="entry name" value="Aminotran_5"/>
    <property type="match status" value="1"/>
</dbReference>
<dbReference type="Proteomes" id="UP000036867">
    <property type="component" value="Unassembled WGS sequence"/>
</dbReference>
<dbReference type="CDD" id="cd06453">
    <property type="entry name" value="SufS_like"/>
    <property type="match status" value="1"/>
</dbReference>
<protein>
    <recommendedName>
        <fullName evidence="3 8">Cysteine desulfurase</fullName>
        <ecNumber evidence="3 8">2.8.1.7</ecNumber>
    </recommendedName>
</protein>
<dbReference type="OrthoDB" id="9804366at2"/>
<dbReference type="PROSITE" id="PS00595">
    <property type="entry name" value="AA_TRANSFER_CLASS_5"/>
    <property type="match status" value="1"/>
</dbReference>
<dbReference type="GeneID" id="301138225"/>
<dbReference type="RefSeq" id="WP_053418639.1">
    <property type="nucleotide sequence ID" value="NZ_JBHVNE010000006.1"/>
</dbReference>
<dbReference type="InterPro" id="IPR016454">
    <property type="entry name" value="Cysteine_dSase"/>
</dbReference>
<dbReference type="Gene3D" id="3.90.1150.10">
    <property type="entry name" value="Aspartate Aminotransferase, domain 1"/>
    <property type="match status" value="1"/>
</dbReference>
<sequence length="410" mass="45481">MIKDDIRSYFPILNQEINGHPLVYLDSAATSQKPIQVIEAIKNYYEFENSNVHRGVHTLGNRATDSYEGAREKIRKFINANSTEEIIFTRGTTTALNIVAQSYGRTHVGEGDEIVITYMEHHSNLIPWQQLAKEKGATLKYIDLESDGTLSLEKVRATITDKTKIVSMAYASNVLGTINPIKEITAIAHEHGAVMVVDGAQGVPHFKTDVQDLDCDFLAFSGHKMCGPTGIGVLYGKKALLENMEPVEFGGEMIDFVGLHESTWKELPWKFEGGTPIIAGAIGLGAAIDFLQEIGMDTIEKHEHDLSRYAIDHMQTIKGLSIYGPQDPAKRSGLVTFNLDDVHPHDVATVLDMNGIAVRAGHHCAQPLMKWLQCTATARASFYIYNNEEDIDRLVAGLRTAKEYFADVFE</sequence>
<dbReference type="InterPro" id="IPR000192">
    <property type="entry name" value="Aminotrans_V_dom"/>
</dbReference>
<dbReference type="EC" id="2.8.1.7" evidence="3 8"/>
<comment type="catalytic activity">
    <reaction evidence="6 8">
        <text>(sulfur carrier)-H + L-cysteine = (sulfur carrier)-SH + L-alanine</text>
        <dbReference type="Rhea" id="RHEA:43892"/>
        <dbReference type="Rhea" id="RHEA-COMP:14737"/>
        <dbReference type="Rhea" id="RHEA-COMP:14739"/>
        <dbReference type="ChEBI" id="CHEBI:29917"/>
        <dbReference type="ChEBI" id="CHEBI:35235"/>
        <dbReference type="ChEBI" id="CHEBI:57972"/>
        <dbReference type="ChEBI" id="CHEBI:64428"/>
        <dbReference type="EC" id="2.8.1.7"/>
    </reaction>
</comment>
<proteinExistence type="inferred from homology"/>
<gene>
    <name evidence="10" type="ORF">AMD00_19195</name>
</gene>
<dbReference type="SUPFAM" id="SSF53383">
    <property type="entry name" value="PLP-dependent transferases"/>
    <property type="match status" value="1"/>
</dbReference>
<dbReference type="PANTHER" id="PTHR43586:SF8">
    <property type="entry name" value="CYSTEINE DESULFURASE 1, CHLOROPLASTIC"/>
    <property type="match status" value="1"/>
</dbReference>
<dbReference type="Gene3D" id="3.40.640.10">
    <property type="entry name" value="Type I PLP-dependent aspartate aminotransferase-like (Major domain)"/>
    <property type="match status" value="1"/>
</dbReference>
<dbReference type="InterPro" id="IPR015424">
    <property type="entry name" value="PyrdxlP-dep_Trfase"/>
</dbReference>
<keyword evidence="5 8" id="KW-0663">Pyridoxal phosphate</keyword>
<name>A0A0M0L9J9_9BACL</name>
<dbReference type="InterPro" id="IPR020578">
    <property type="entry name" value="Aminotrans_V_PyrdxlP_BS"/>
</dbReference>
<comment type="similarity">
    <text evidence="2 8">Belongs to the class-V pyridoxal-phosphate-dependent aminotransferase family. Csd subfamily.</text>
</comment>
<evidence type="ECO:0000256" key="7">
    <source>
        <dbReference type="RuleBase" id="RU004504"/>
    </source>
</evidence>
<dbReference type="InterPro" id="IPR010970">
    <property type="entry name" value="Cys_dSase_SufS"/>
</dbReference>
<dbReference type="EMBL" id="LILB01000008">
    <property type="protein sequence ID" value="KOO47765.1"/>
    <property type="molecule type" value="Genomic_DNA"/>
</dbReference>
<reference evidence="11" key="1">
    <citation type="submission" date="2015-08" db="EMBL/GenBank/DDBJ databases">
        <title>Fjat-10028 dsm 16317.</title>
        <authorList>
            <person name="Liu B."/>
            <person name="Wang J."/>
            <person name="Zhu Y."/>
            <person name="Liu G."/>
            <person name="Chen Q."/>
            <person name="Chen Z."/>
            <person name="Lan J."/>
            <person name="Che J."/>
            <person name="Ge C."/>
            <person name="Shi H."/>
            <person name="Pan Z."/>
            <person name="Liu X."/>
        </authorList>
    </citation>
    <scope>NUCLEOTIDE SEQUENCE [LARGE SCALE GENOMIC DNA]</scope>
    <source>
        <strain evidence="11">DSM 16317</strain>
    </source>
</reference>
<evidence type="ECO:0000256" key="8">
    <source>
        <dbReference type="RuleBase" id="RU004506"/>
    </source>
</evidence>
<dbReference type="GO" id="GO:0006534">
    <property type="term" value="P:cysteine metabolic process"/>
    <property type="evidence" value="ECO:0007669"/>
    <property type="project" value="UniProtKB-UniRule"/>
</dbReference>
<dbReference type="AlphaFoldDB" id="A0A0M0L9J9"/>
<evidence type="ECO:0000313" key="11">
    <source>
        <dbReference type="Proteomes" id="UP000036867"/>
    </source>
</evidence>
<evidence type="ECO:0000256" key="6">
    <source>
        <dbReference type="ARBA" id="ARBA00050776"/>
    </source>
</evidence>
<evidence type="ECO:0000256" key="3">
    <source>
        <dbReference type="ARBA" id="ARBA00012239"/>
    </source>
</evidence>
<evidence type="ECO:0000256" key="4">
    <source>
        <dbReference type="ARBA" id="ARBA00022679"/>
    </source>
</evidence>
<dbReference type="GO" id="GO:0031071">
    <property type="term" value="F:cysteine desulfurase activity"/>
    <property type="evidence" value="ECO:0007669"/>
    <property type="project" value="UniProtKB-UniRule"/>
</dbReference>
<evidence type="ECO:0000259" key="9">
    <source>
        <dbReference type="Pfam" id="PF00266"/>
    </source>
</evidence>
<dbReference type="InterPro" id="IPR015421">
    <property type="entry name" value="PyrdxlP-dep_Trfase_major"/>
</dbReference>
<comment type="function">
    <text evidence="8">Catalyzes the removal of elemental sulfur and selenium atoms from L-cysteine, L-cystine, L-selenocysteine, and L-selenocystine to produce L-alanine.</text>
</comment>
<comment type="cofactor">
    <cofactor evidence="1 7">
        <name>pyridoxal 5'-phosphate</name>
        <dbReference type="ChEBI" id="CHEBI:597326"/>
    </cofactor>
</comment>
<evidence type="ECO:0000256" key="2">
    <source>
        <dbReference type="ARBA" id="ARBA00010447"/>
    </source>
</evidence>
<dbReference type="STRING" id="263475.AMD00_19195"/>
<dbReference type="InterPro" id="IPR015422">
    <property type="entry name" value="PyrdxlP-dep_Trfase_small"/>
</dbReference>
<evidence type="ECO:0000256" key="5">
    <source>
        <dbReference type="ARBA" id="ARBA00022898"/>
    </source>
</evidence>
<organism evidence="10 11">
    <name type="scientific">Viridibacillus arvi</name>
    <dbReference type="NCBI Taxonomy" id="263475"/>
    <lineage>
        <taxon>Bacteria</taxon>
        <taxon>Bacillati</taxon>
        <taxon>Bacillota</taxon>
        <taxon>Bacilli</taxon>
        <taxon>Bacillales</taxon>
        <taxon>Caryophanaceae</taxon>
        <taxon>Viridibacillus</taxon>
    </lineage>
</organism>
<keyword evidence="11" id="KW-1185">Reference proteome</keyword>
<comment type="caution">
    <text evidence="10">The sequence shown here is derived from an EMBL/GenBank/DDBJ whole genome shotgun (WGS) entry which is preliminary data.</text>
</comment>
<dbReference type="PIRSF" id="PIRSF005572">
    <property type="entry name" value="NifS"/>
    <property type="match status" value="1"/>
</dbReference>
<keyword evidence="4 8" id="KW-0808">Transferase</keyword>